<name>A0A915JKG8_ROMCU</name>
<keyword evidence="1" id="KW-1185">Reference proteome</keyword>
<sequence length="122" mass="13830">MTPGVVCVTQFPQQSKFIQFLYYTSNNKPEWTVVSGHASVALNFVTFAWTGVHPFLKKPAPVRMEANTAVFECRDLATKKEVLRQRLLGQLLRKSKARSYSTPGHNKCPGNSVLFVFRRLVN</sequence>
<accession>A0A915JKG8</accession>
<evidence type="ECO:0000313" key="2">
    <source>
        <dbReference type="WBParaSite" id="nRc.2.0.1.t26603-RA"/>
    </source>
</evidence>
<organism evidence="1 2">
    <name type="scientific">Romanomermis culicivorax</name>
    <name type="common">Nematode worm</name>
    <dbReference type="NCBI Taxonomy" id="13658"/>
    <lineage>
        <taxon>Eukaryota</taxon>
        <taxon>Metazoa</taxon>
        <taxon>Ecdysozoa</taxon>
        <taxon>Nematoda</taxon>
        <taxon>Enoplea</taxon>
        <taxon>Dorylaimia</taxon>
        <taxon>Mermithida</taxon>
        <taxon>Mermithoidea</taxon>
        <taxon>Mermithidae</taxon>
        <taxon>Romanomermis</taxon>
    </lineage>
</organism>
<protein>
    <submittedName>
        <fullName evidence="2">Uncharacterized protein</fullName>
    </submittedName>
</protein>
<dbReference type="AlphaFoldDB" id="A0A915JKG8"/>
<reference evidence="2" key="1">
    <citation type="submission" date="2022-11" db="UniProtKB">
        <authorList>
            <consortium name="WormBaseParasite"/>
        </authorList>
    </citation>
    <scope>IDENTIFICATION</scope>
</reference>
<dbReference type="Proteomes" id="UP000887565">
    <property type="component" value="Unplaced"/>
</dbReference>
<dbReference type="WBParaSite" id="nRc.2.0.1.t26603-RA">
    <property type="protein sequence ID" value="nRc.2.0.1.t26603-RA"/>
    <property type="gene ID" value="nRc.2.0.1.g26603"/>
</dbReference>
<evidence type="ECO:0000313" key="1">
    <source>
        <dbReference type="Proteomes" id="UP000887565"/>
    </source>
</evidence>
<proteinExistence type="predicted"/>